<evidence type="ECO:0000313" key="1">
    <source>
        <dbReference type="EMBL" id="GAG06690.1"/>
    </source>
</evidence>
<feature type="non-terminal residue" evidence="1">
    <location>
        <position position="1"/>
    </location>
</feature>
<accession>X0UM10</accession>
<proteinExistence type="predicted"/>
<dbReference type="AlphaFoldDB" id="X0UM10"/>
<organism evidence="1">
    <name type="scientific">marine sediment metagenome</name>
    <dbReference type="NCBI Taxonomy" id="412755"/>
    <lineage>
        <taxon>unclassified sequences</taxon>
        <taxon>metagenomes</taxon>
        <taxon>ecological metagenomes</taxon>
    </lineage>
</organism>
<protein>
    <submittedName>
        <fullName evidence="1">Uncharacterized protein</fullName>
    </submittedName>
</protein>
<gene>
    <name evidence="1" type="ORF">S01H1_38643</name>
</gene>
<dbReference type="EMBL" id="BARS01024338">
    <property type="protein sequence ID" value="GAG06690.1"/>
    <property type="molecule type" value="Genomic_DNA"/>
</dbReference>
<comment type="caution">
    <text evidence="1">The sequence shown here is derived from an EMBL/GenBank/DDBJ whole genome shotgun (WGS) entry which is preliminary data.</text>
</comment>
<reference evidence="1" key="1">
    <citation type="journal article" date="2014" name="Front. Microbiol.">
        <title>High frequency of phylogenetically diverse reductive dehalogenase-homologous genes in deep subseafloor sedimentary metagenomes.</title>
        <authorList>
            <person name="Kawai M."/>
            <person name="Futagami T."/>
            <person name="Toyoda A."/>
            <person name="Takaki Y."/>
            <person name="Nishi S."/>
            <person name="Hori S."/>
            <person name="Arai W."/>
            <person name="Tsubouchi T."/>
            <person name="Morono Y."/>
            <person name="Uchiyama I."/>
            <person name="Ito T."/>
            <person name="Fujiyama A."/>
            <person name="Inagaki F."/>
            <person name="Takami H."/>
        </authorList>
    </citation>
    <scope>NUCLEOTIDE SEQUENCE</scope>
    <source>
        <strain evidence="1">Expedition CK06-06</strain>
    </source>
</reference>
<name>X0UM10_9ZZZZ</name>
<sequence>TITYVDIAGNEYSTRVLSIKLDSTKQTERGLVINLPIKIETWKSDPFLNVMEMEMKIEEI</sequence>